<dbReference type="GO" id="GO:0004867">
    <property type="term" value="F:serine-type endopeptidase inhibitor activity"/>
    <property type="evidence" value="ECO:0007669"/>
    <property type="project" value="UniProtKB-KW"/>
</dbReference>
<dbReference type="Proteomes" id="UP000285301">
    <property type="component" value="Unassembled WGS sequence"/>
</dbReference>
<keyword evidence="2" id="KW-0646">Protease inhibitor</keyword>
<evidence type="ECO:0000256" key="3">
    <source>
        <dbReference type="ARBA" id="ARBA00022900"/>
    </source>
</evidence>
<dbReference type="Gene3D" id="3.30.497.10">
    <property type="entry name" value="Antithrombin, subunit I, domain 2"/>
    <property type="match status" value="1"/>
</dbReference>
<comment type="similarity">
    <text evidence="1 5">Belongs to the serpin family.</text>
</comment>
<keyword evidence="8" id="KW-1185">Reference proteome</keyword>
<dbReference type="Gene3D" id="2.30.39.10">
    <property type="entry name" value="Alpha-1-antitrypsin, domain 1"/>
    <property type="match status" value="1"/>
</dbReference>
<dbReference type="PANTHER" id="PTHR11461:SF211">
    <property type="entry name" value="GH10112P-RELATED"/>
    <property type="match status" value="1"/>
</dbReference>
<dbReference type="InterPro" id="IPR042178">
    <property type="entry name" value="Serpin_sf_1"/>
</dbReference>
<keyword evidence="3" id="KW-0722">Serine protease inhibitor</keyword>
<proteinExistence type="inferred from homology"/>
<dbReference type="InterPro" id="IPR042185">
    <property type="entry name" value="Serpin_sf_2"/>
</dbReference>
<protein>
    <submittedName>
        <fullName evidence="7">Putative serpin-like protein</fullName>
    </submittedName>
</protein>
<feature type="non-terminal residue" evidence="7">
    <location>
        <position position="340"/>
    </location>
</feature>
<dbReference type="SUPFAM" id="SSF56574">
    <property type="entry name" value="Serpins"/>
    <property type="match status" value="1"/>
</dbReference>
<comment type="caution">
    <text evidence="7">The sequence shown here is derived from an EMBL/GenBank/DDBJ whole genome shotgun (WGS) entry which is preliminary data.</text>
</comment>
<dbReference type="EMBL" id="NCKU01007058">
    <property type="protein sequence ID" value="RWS02923.1"/>
    <property type="molecule type" value="Genomic_DNA"/>
</dbReference>
<evidence type="ECO:0000313" key="8">
    <source>
        <dbReference type="Proteomes" id="UP000285301"/>
    </source>
</evidence>
<evidence type="ECO:0000256" key="2">
    <source>
        <dbReference type="ARBA" id="ARBA00022690"/>
    </source>
</evidence>
<dbReference type="GO" id="GO:0005615">
    <property type="term" value="C:extracellular space"/>
    <property type="evidence" value="ECO:0007669"/>
    <property type="project" value="InterPro"/>
</dbReference>
<evidence type="ECO:0000256" key="1">
    <source>
        <dbReference type="ARBA" id="ARBA00009500"/>
    </source>
</evidence>
<dbReference type="Pfam" id="PF00079">
    <property type="entry name" value="Serpin"/>
    <property type="match status" value="1"/>
</dbReference>
<dbReference type="PANTHER" id="PTHR11461">
    <property type="entry name" value="SERINE PROTEASE INHIBITOR, SERPIN"/>
    <property type="match status" value="1"/>
</dbReference>
<dbReference type="PROSITE" id="PS00284">
    <property type="entry name" value="SERPIN"/>
    <property type="match status" value="1"/>
</dbReference>
<reference evidence="7 8" key="1">
    <citation type="journal article" date="2018" name="Gigascience">
        <title>Genomes of trombidid mites reveal novel predicted allergens and laterally-transferred genes associated with secondary metabolism.</title>
        <authorList>
            <person name="Dong X."/>
            <person name="Chaisiri K."/>
            <person name="Xia D."/>
            <person name="Armstrong S.D."/>
            <person name="Fang Y."/>
            <person name="Donnelly M.J."/>
            <person name="Kadowaki T."/>
            <person name="McGarry J.W."/>
            <person name="Darby A.C."/>
            <person name="Makepeace B.L."/>
        </authorList>
    </citation>
    <scope>NUCLEOTIDE SEQUENCE [LARGE SCALE GENOMIC DNA]</scope>
    <source>
        <strain evidence="7">UoL-WK</strain>
    </source>
</reference>
<accession>A0A3S3NHR0</accession>
<feature type="domain" description="Serpin" evidence="6">
    <location>
        <begin position="1"/>
        <end position="340"/>
    </location>
</feature>
<dbReference type="AlphaFoldDB" id="A0A3S3NHR0"/>
<sequence length="340" mass="38864">MSAALANIQTCINLTLLGAENSTESEIFNGLRYNLGFEKSDELFESWRENEKPFDLDLANRVLLHKSIDFSIEEDYKEQVKTLYNGIVDEVDFVKDKHTVLTTCNQWVKEMTKGKIPSIIDFVSEDTRAVLLNAVYFKGEWEAAFDASLTEMQTFFNNGKTAIKVPLMFKEVKNCKLFSLSIEHEELQMLQLPYNGNVAMHILMTKSVDGLEKILPKIKLSTIDEMEIISHKADLWLPKFKLETKYELIDALEQMGIKEPFTSHANFGKMRRNKDIYISQVTHKALIEVNEEGTVAAAVTAISMVLYCSLIPPIPQFRVDHPFIFFVKDTANDIILFLGK</sequence>
<evidence type="ECO:0000256" key="4">
    <source>
        <dbReference type="ARBA" id="ARBA00023180"/>
    </source>
</evidence>
<dbReference type="InterPro" id="IPR023796">
    <property type="entry name" value="Serpin_dom"/>
</dbReference>
<dbReference type="OrthoDB" id="671595at2759"/>
<evidence type="ECO:0000313" key="7">
    <source>
        <dbReference type="EMBL" id="RWS02923.1"/>
    </source>
</evidence>
<name>A0A3S3NHR0_9ACAR</name>
<organism evidence="7 8">
    <name type="scientific">Dinothrombium tinctorium</name>
    <dbReference type="NCBI Taxonomy" id="1965070"/>
    <lineage>
        <taxon>Eukaryota</taxon>
        <taxon>Metazoa</taxon>
        <taxon>Ecdysozoa</taxon>
        <taxon>Arthropoda</taxon>
        <taxon>Chelicerata</taxon>
        <taxon>Arachnida</taxon>
        <taxon>Acari</taxon>
        <taxon>Acariformes</taxon>
        <taxon>Trombidiformes</taxon>
        <taxon>Prostigmata</taxon>
        <taxon>Anystina</taxon>
        <taxon>Parasitengona</taxon>
        <taxon>Trombidioidea</taxon>
        <taxon>Trombidiidae</taxon>
        <taxon>Dinothrombium</taxon>
    </lineage>
</organism>
<dbReference type="InterPro" id="IPR036186">
    <property type="entry name" value="Serpin_sf"/>
</dbReference>
<dbReference type="STRING" id="1965070.A0A3S3NHR0"/>
<dbReference type="SMART" id="SM00093">
    <property type="entry name" value="SERPIN"/>
    <property type="match status" value="1"/>
</dbReference>
<dbReference type="InterPro" id="IPR023795">
    <property type="entry name" value="Serpin_CS"/>
</dbReference>
<dbReference type="InterPro" id="IPR000215">
    <property type="entry name" value="Serpin_fam"/>
</dbReference>
<evidence type="ECO:0000259" key="6">
    <source>
        <dbReference type="SMART" id="SM00093"/>
    </source>
</evidence>
<gene>
    <name evidence="7" type="ORF">B4U79_06213</name>
</gene>
<keyword evidence="4" id="KW-0325">Glycoprotein</keyword>
<evidence type="ECO:0000256" key="5">
    <source>
        <dbReference type="RuleBase" id="RU000411"/>
    </source>
</evidence>